<reference evidence="10" key="1">
    <citation type="submission" date="2018-05" db="EMBL/GenBank/DDBJ databases">
        <title>Draft genome of Mucuna pruriens seed.</title>
        <authorList>
            <person name="Nnadi N.E."/>
            <person name="Vos R."/>
            <person name="Hasami M.H."/>
            <person name="Devisetty U.K."/>
            <person name="Aguiy J.C."/>
        </authorList>
    </citation>
    <scope>NUCLEOTIDE SEQUENCE [LARGE SCALE GENOMIC DNA]</scope>
    <source>
        <strain evidence="10">JCA_2017</strain>
    </source>
</reference>
<accession>A0A371HIE5</accession>
<organism evidence="10 11">
    <name type="scientific">Mucuna pruriens</name>
    <name type="common">Velvet bean</name>
    <name type="synonym">Dolichos pruriens</name>
    <dbReference type="NCBI Taxonomy" id="157652"/>
    <lineage>
        <taxon>Eukaryota</taxon>
        <taxon>Viridiplantae</taxon>
        <taxon>Streptophyta</taxon>
        <taxon>Embryophyta</taxon>
        <taxon>Tracheophyta</taxon>
        <taxon>Spermatophyta</taxon>
        <taxon>Magnoliopsida</taxon>
        <taxon>eudicotyledons</taxon>
        <taxon>Gunneridae</taxon>
        <taxon>Pentapetalae</taxon>
        <taxon>rosids</taxon>
        <taxon>fabids</taxon>
        <taxon>Fabales</taxon>
        <taxon>Fabaceae</taxon>
        <taxon>Papilionoideae</taxon>
        <taxon>50 kb inversion clade</taxon>
        <taxon>NPAAA clade</taxon>
        <taxon>indigoferoid/millettioid clade</taxon>
        <taxon>Phaseoleae</taxon>
        <taxon>Mucuna</taxon>
    </lineage>
</organism>
<dbReference type="PANTHER" id="PTHR33573">
    <property type="entry name" value="CASP-LIKE PROTEIN 4A4"/>
    <property type="match status" value="1"/>
</dbReference>
<dbReference type="EMBL" id="QJKJ01002523">
    <property type="protein sequence ID" value="RDY02484.1"/>
    <property type="molecule type" value="Genomic_DNA"/>
</dbReference>
<dbReference type="AlphaFoldDB" id="A0A371HIE5"/>
<evidence type="ECO:0000256" key="8">
    <source>
        <dbReference type="RuleBase" id="RU361233"/>
    </source>
</evidence>
<proteinExistence type="inferred from homology"/>
<comment type="subcellular location">
    <subcellularLocation>
        <location evidence="1 8">Cell membrane</location>
        <topology evidence="1 8">Multi-pass membrane protein</topology>
    </subcellularLocation>
</comment>
<feature type="transmembrane region" description="Helical" evidence="8">
    <location>
        <begin position="159"/>
        <end position="178"/>
    </location>
</feature>
<protein>
    <recommendedName>
        <fullName evidence="8">CASP-like protein</fullName>
    </recommendedName>
</protein>
<dbReference type="InterPro" id="IPR006702">
    <property type="entry name" value="CASP_dom"/>
</dbReference>
<keyword evidence="6 8" id="KW-1133">Transmembrane helix</keyword>
<comment type="subunit">
    <text evidence="3 8">Homodimer and heterodimers.</text>
</comment>
<name>A0A371HIE5_MUCPR</name>
<feature type="transmembrane region" description="Helical" evidence="8">
    <location>
        <begin position="233"/>
        <end position="253"/>
    </location>
</feature>
<feature type="transmembrane region" description="Helical" evidence="8">
    <location>
        <begin position="273"/>
        <end position="294"/>
    </location>
</feature>
<evidence type="ECO:0000256" key="1">
    <source>
        <dbReference type="ARBA" id="ARBA00004651"/>
    </source>
</evidence>
<dbReference type="Pfam" id="PF04535">
    <property type="entry name" value="CASP_dom"/>
    <property type="match status" value="1"/>
</dbReference>
<evidence type="ECO:0000256" key="4">
    <source>
        <dbReference type="ARBA" id="ARBA00022475"/>
    </source>
</evidence>
<evidence type="ECO:0000256" key="7">
    <source>
        <dbReference type="ARBA" id="ARBA00023136"/>
    </source>
</evidence>
<dbReference type="STRING" id="157652.A0A371HIE5"/>
<evidence type="ECO:0000256" key="5">
    <source>
        <dbReference type="ARBA" id="ARBA00022692"/>
    </source>
</evidence>
<comment type="caution">
    <text evidence="10">The sequence shown here is derived from an EMBL/GenBank/DDBJ whole genome shotgun (WGS) entry which is preliminary data.</text>
</comment>
<sequence length="302" mass="33506">MYVSIYLPPGIRALPTILNHYKLLHCCSNCHCLCRTPHSNNQSHHATTPHALFTRASLARTVYPETSLTSITILPSLPPLHKQTNIGSSHSYFLFHLNSLKSESETIRCRMMMTIHVQTPPMADSAPSGDHQTRATGAGGIAGILRRWKREDLIKRGSLALRGIALLFSLISFVITASNKHGDWRQFDHYEEYRYLLAIAILSSLYTGCQAFRQIQELSTAKQLLKPRMAAMVDFLGDQIIAYLLISSASSAIPLTNRMREGADNIFTDSSAAAITMSIFAFMCLAVSAVISGYKLSTQPYI</sequence>
<feature type="non-terminal residue" evidence="10">
    <location>
        <position position="1"/>
    </location>
</feature>
<dbReference type="PANTHER" id="PTHR33573:SF57">
    <property type="entry name" value="CASP-LIKE PROTEIN 4B1"/>
    <property type="match status" value="1"/>
</dbReference>
<evidence type="ECO:0000313" key="11">
    <source>
        <dbReference type="Proteomes" id="UP000257109"/>
    </source>
</evidence>
<keyword evidence="4 8" id="KW-1003">Cell membrane</keyword>
<dbReference type="OrthoDB" id="1924823at2759"/>
<gene>
    <name evidence="10" type="ORF">CR513_14042</name>
</gene>
<dbReference type="GO" id="GO:0005886">
    <property type="term" value="C:plasma membrane"/>
    <property type="evidence" value="ECO:0007669"/>
    <property type="project" value="UniProtKB-SubCell"/>
</dbReference>
<feature type="transmembrane region" description="Helical" evidence="8">
    <location>
        <begin position="193"/>
        <end position="212"/>
    </location>
</feature>
<keyword evidence="5 8" id="KW-0812">Transmembrane</keyword>
<keyword evidence="7 8" id="KW-0472">Membrane</keyword>
<evidence type="ECO:0000256" key="6">
    <source>
        <dbReference type="ARBA" id="ARBA00022989"/>
    </source>
</evidence>
<evidence type="ECO:0000313" key="10">
    <source>
        <dbReference type="EMBL" id="RDY02484.1"/>
    </source>
</evidence>
<feature type="domain" description="Casparian strip membrane protein" evidence="9">
    <location>
        <begin position="154"/>
        <end position="284"/>
    </location>
</feature>
<evidence type="ECO:0000259" key="9">
    <source>
        <dbReference type="Pfam" id="PF04535"/>
    </source>
</evidence>
<evidence type="ECO:0000256" key="3">
    <source>
        <dbReference type="ARBA" id="ARBA00011489"/>
    </source>
</evidence>
<dbReference type="Proteomes" id="UP000257109">
    <property type="component" value="Unassembled WGS sequence"/>
</dbReference>
<comment type="similarity">
    <text evidence="2 8">Belongs to the Casparian strip membrane proteins (CASP) family.</text>
</comment>
<evidence type="ECO:0000256" key="2">
    <source>
        <dbReference type="ARBA" id="ARBA00007651"/>
    </source>
</evidence>
<keyword evidence="11" id="KW-1185">Reference proteome</keyword>